<gene>
    <name evidence="6" type="primary">rsmG</name>
    <name evidence="7" type="ORF">CEW83_15050</name>
</gene>
<dbReference type="GO" id="GO:0070043">
    <property type="term" value="F:rRNA (guanine-N7-)-methyltransferase activity"/>
    <property type="evidence" value="ECO:0007669"/>
    <property type="project" value="UniProtKB-UniRule"/>
</dbReference>
<dbReference type="EMBL" id="CP022187">
    <property type="protein sequence ID" value="AWI76365.1"/>
    <property type="molecule type" value="Genomic_DNA"/>
</dbReference>
<comment type="subcellular location">
    <subcellularLocation>
        <location evidence="6">Cytoplasm</location>
    </subcellularLocation>
</comment>
<evidence type="ECO:0000256" key="5">
    <source>
        <dbReference type="ARBA" id="ARBA00022691"/>
    </source>
</evidence>
<dbReference type="RefSeq" id="WP_108950065.1">
    <property type="nucleotide sequence ID" value="NZ_CP022187.1"/>
</dbReference>
<organism evidence="7 8">
    <name type="scientific">Parazoarcus communis</name>
    <dbReference type="NCBI Taxonomy" id="41977"/>
    <lineage>
        <taxon>Bacteria</taxon>
        <taxon>Pseudomonadati</taxon>
        <taxon>Pseudomonadota</taxon>
        <taxon>Betaproteobacteria</taxon>
        <taxon>Rhodocyclales</taxon>
        <taxon>Zoogloeaceae</taxon>
        <taxon>Parazoarcus</taxon>
    </lineage>
</organism>
<keyword evidence="2 6" id="KW-0698">rRNA processing</keyword>
<dbReference type="SUPFAM" id="SSF53335">
    <property type="entry name" value="S-adenosyl-L-methionine-dependent methyltransferases"/>
    <property type="match status" value="1"/>
</dbReference>
<sequence>MSGALASHARELNEGIAALGLVLPQETVDRLLAFGELLLKWNRVYNLTALRDPREVITHHLLDSLAVLPWVGDLGKLADIGSGGGLPGIPLAIVRSGLVVSSVETVNKKATFQQQAKIELKLGNFSVINARVEQVQPDRLPGGAADGVISRAFSSLADFVNLAGHLVAEGGALYAMKGVHPADELAVLPAGWALSEVHPLTVPGLDAERHLLIIRRSPAGHAA</sequence>
<keyword evidence="1 6" id="KW-0963">Cytoplasm</keyword>
<comment type="similarity">
    <text evidence="6">Belongs to the methyltransferase superfamily. RNA methyltransferase RsmG family.</text>
</comment>
<dbReference type="PIRSF" id="PIRSF003078">
    <property type="entry name" value="GidB"/>
    <property type="match status" value="1"/>
</dbReference>
<evidence type="ECO:0000313" key="8">
    <source>
        <dbReference type="Proteomes" id="UP000244930"/>
    </source>
</evidence>
<keyword evidence="8" id="KW-1185">Reference proteome</keyword>
<evidence type="ECO:0000313" key="7">
    <source>
        <dbReference type="EMBL" id="AWI76365.1"/>
    </source>
</evidence>
<dbReference type="GO" id="GO:0005829">
    <property type="term" value="C:cytosol"/>
    <property type="evidence" value="ECO:0007669"/>
    <property type="project" value="TreeGrafter"/>
</dbReference>
<keyword evidence="4 6" id="KW-0808">Transferase</keyword>
<dbReference type="InterPro" id="IPR029063">
    <property type="entry name" value="SAM-dependent_MTases_sf"/>
</dbReference>
<evidence type="ECO:0000256" key="1">
    <source>
        <dbReference type="ARBA" id="ARBA00022490"/>
    </source>
</evidence>
<dbReference type="InterPro" id="IPR003682">
    <property type="entry name" value="rRNA_ssu_MeTfrase_G"/>
</dbReference>
<comment type="function">
    <text evidence="6">Specifically methylates the N7 position of guanine in position 527 of 16S rRNA.</text>
</comment>
<dbReference type="PANTHER" id="PTHR31760">
    <property type="entry name" value="S-ADENOSYL-L-METHIONINE-DEPENDENT METHYLTRANSFERASES SUPERFAMILY PROTEIN"/>
    <property type="match status" value="1"/>
</dbReference>
<comment type="catalytic activity">
    <reaction evidence="6">
        <text>guanosine(527) in 16S rRNA + S-adenosyl-L-methionine = N(7)-methylguanosine(527) in 16S rRNA + S-adenosyl-L-homocysteine</text>
        <dbReference type="Rhea" id="RHEA:42732"/>
        <dbReference type="Rhea" id="RHEA-COMP:10209"/>
        <dbReference type="Rhea" id="RHEA-COMP:10210"/>
        <dbReference type="ChEBI" id="CHEBI:57856"/>
        <dbReference type="ChEBI" id="CHEBI:59789"/>
        <dbReference type="ChEBI" id="CHEBI:74269"/>
        <dbReference type="ChEBI" id="CHEBI:74480"/>
        <dbReference type="EC" id="2.1.1.170"/>
    </reaction>
</comment>
<keyword evidence="5 6" id="KW-0949">S-adenosyl-L-methionine</keyword>
<evidence type="ECO:0000256" key="6">
    <source>
        <dbReference type="HAMAP-Rule" id="MF_00074"/>
    </source>
</evidence>
<dbReference type="AlphaFoldDB" id="A0A2U8GV93"/>
<dbReference type="Proteomes" id="UP000244930">
    <property type="component" value="Chromosome"/>
</dbReference>
<evidence type="ECO:0000256" key="4">
    <source>
        <dbReference type="ARBA" id="ARBA00022679"/>
    </source>
</evidence>
<evidence type="ECO:0000256" key="2">
    <source>
        <dbReference type="ARBA" id="ARBA00022552"/>
    </source>
</evidence>
<comment type="caution">
    <text evidence="6">Lacks conserved residue(s) required for the propagation of feature annotation.</text>
</comment>
<dbReference type="PANTHER" id="PTHR31760:SF0">
    <property type="entry name" value="S-ADENOSYL-L-METHIONINE-DEPENDENT METHYLTRANSFERASES SUPERFAMILY PROTEIN"/>
    <property type="match status" value="1"/>
</dbReference>
<dbReference type="HAMAP" id="MF_00074">
    <property type="entry name" value="16SrRNA_methyltr_G"/>
    <property type="match status" value="1"/>
</dbReference>
<accession>A0A2U8GV93</accession>
<dbReference type="EC" id="2.1.1.170" evidence="6"/>
<feature type="binding site" evidence="6">
    <location>
        <begin position="132"/>
        <end position="133"/>
    </location>
    <ligand>
        <name>S-adenosyl-L-methionine</name>
        <dbReference type="ChEBI" id="CHEBI:59789"/>
    </ligand>
</feature>
<dbReference type="Pfam" id="PF02527">
    <property type="entry name" value="GidB"/>
    <property type="match status" value="1"/>
</dbReference>
<dbReference type="Gene3D" id="3.40.50.150">
    <property type="entry name" value="Vaccinia Virus protein VP39"/>
    <property type="match status" value="1"/>
</dbReference>
<feature type="binding site" evidence="6">
    <location>
        <position position="86"/>
    </location>
    <ligand>
        <name>S-adenosyl-L-methionine</name>
        <dbReference type="ChEBI" id="CHEBI:59789"/>
    </ligand>
</feature>
<name>A0A2U8GV93_9RHOO</name>
<evidence type="ECO:0000256" key="3">
    <source>
        <dbReference type="ARBA" id="ARBA00022603"/>
    </source>
</evidence>
<dbReference type="NCBIfam" id="TIGR00138">
    <property type="entry name" value="rsmG_gidB"/>
    <property type="match status" value="1"/>
</dbReference>
<proteinExistence type="inferred from homology"/>
<keyword evidence="3 6" id="KW-0489">Methyltransferase</keyword>
<reference evidence="7 8" key="1">
    <citation type="submission" date="2017-06" db="EMBL/GenBank/DDBJ databases">
        <title>Azoarcus.</title>
        <authorList>
            <person name="Woo J.-H."/>
            <person name="Kim H.-S."/>
        </authorList>
    </citation>
    <scope>NUCLEOTIDE SEQUENCE [LARGE SCALE GENOMIC DNA]</scope>
    <source>
        <strain evidence="7 8">TSPY31</strain>
    </source>
</reference>
<dbReference type="KEGG" id="acom:CEW83_15050"/>
<feature type="binding site" evidence="6">
    <location>
        <position position="81"/>
    </location>
    <ligand>
        <name>S-adenosyl-L-methionine</name>
        <dbReference type="ChEBI" id="CHEBI:59789"/>
    </ligand>
</feature>
<protein>
    <recommendedName>
        <fullName evidence="6">Ribosomal RNA small subunit methyltransferase G</fullName>
        <ecNumber evidence="6">2.1.1.170</ecNumber>
    </recommendedName>
    <alternativeName>
        <fullName evidence="6">16S rRNA 7-methylguanosine methyltransferase</fullName>
        <shortName evidence="6">16S rRNA m7G methyltransferase</shortName>
    </alternativeName>
</protein>
<feature type="binding site" evidence="6">
    <location>
        <position position="151"/>
    </location>
    <ligand>
        <name>S-adenosyl-L-methionine</name>
        <dbReference type="ChEBI" id="CHEBI:59789"/>
    </ligand>
</feature>